<evidence type="ECO:0000256" key="11">
    <source>
        <dbReference type="ARBA" id="ARBA00023235"/>
    </source>
</evidence>
<dbReference type="EMBL" id="JAUHHV010000012">
    <property type="protein sequence ID" value="KAK1406648.1"/>
    <property type="molecule type" value="Genomic_DNA"/>
</dbReference>
<comment type="similarity">
    <text evidence="5">Belongs to the triosephosphate isomerase family.</text>
</comment>
<dbReference type="PROSITE" id="PS00171">
    <property type="entry name" value="TIM_1"/>
    <property type="match status" value="1"/>
</dbReference>
<evidence type="ECO:0000256" key="8">
    <source>
        <dbReference type="ARBA" id="ARBA00022432"/>
    </source>
</evidence>
<dbReference type="Pfam" id="PF00121">
    <property type="entry name" value="TIM"/>
    <property type="match status" value="1"/>
</dbReference>
<comment type="subcellular location">
    <subcellularLocation>
        <location evidence="2">Cytoplasm</location>
    </subcellularLocation>
</comment>
<evidence type="ECO:0000256" key="9">
    <source>
        <dbReference type="ARBA" id="ARBA00022490"/>
    </source>
</evidence>
<dbReference type="GO" id="GO:0004807">
    <property type="term" value="F:triose-phosphate isomerase activity"/>
    <property type="evidence" value="ECO:0007669"/>
    <property type="project" value="UniProtKB-EC"/>
</dbReference>
<dbReference type="NCBIfam" id="TIGR00419">
    <property type="entry name" value="tim"/>
    <property type="match status" value="1"/>
</dbReference>
<dbReference type="EC" id="5.3.1.1" evidence="7"/>
<comment type="caution">
    <text evidence="13">The sequence shown here is derived from an EMBL/GenBank/DDBJ whole genome shotgun (WGS) entry which is preliminary data.</text>
</comment>
<proteinExistence type="inferred from homology"/>
<evidence type="ECO:0000256" key="10">
    <source>
        <dbReference type="ARBA" id="ARBA00023152"/>
    </source>
</evidence>
<keyword evidence="10" id="KW-0324">Glycolysis</keyword>
<keyword evidence="8" id="KW-0312">Gluconeogenesis</keyword>
<dbReference type="PROSITE" id="PS51440">
    <property type="entry name" value="TIM_2"/>
    <property type="match status" value="1"/>
</dbReference>
<dbReference type="GO" id="GO:0006094">
    <property type="term" value="P:gluconeogenesis"/>
    <property type="evidence" value="ECO:0007669"/>
    <property type="project" value="UniProtKB-KW"/>
</dbReference>
<sequence length="347" mass="37307">MSPTTSIALVARSQGNIYTLSFVPKSHLFYCYASDQQAIAKEAGRRIGTVREQACTLIFFIGGHKDASTVSAWAVSVIDFAFIFLFVCKSCFFLSEMGRKFFVGGNWKCNGTTEDVKKIVATLNAGELPSTDIVEVVVSPPFVFLTTVKSELRPEIQVAAQNCWVKKGGAFTGEVSAEMLANLGVPWVILGHSERRALLSETNEFVGDKVAYALSQGLKVIACVGETLEQREAGTTMEVVAAQTKAIADKISSWDNVVLAYEPVWAIGTGKVASPAQAQEVHAGLRKWFEENISAEVSATTRIIYGGSVSGSNCKELAGQPDVDGFLVGGASLKPEFIDIIKAAEVK</sequence>
<evidence type="ECO:0000313" key="14">
    <source>
        <dbReference type="Proteomes" id="UP001229421"/>
    </source>
</evidence>
<evidence type="ECO:0000256" key="2">
    <source>
        <dbReference type="ARBA" id="ARBA00004496"/>
    </source>
</evidence>
<dbReference type="InterPro" id="IPR035990">
    <property type="entry name" value="TIM_sf"/>
</dbReference>
<organism evidence="13 14">
    <name type="scientific">Tagetes erecta</name>
    <name type="common">African marigold</name>
    <dbReference type="NCBI Taxonomy" id="13708"/>
    <lineage>
        <taxon>Eukaryota</taxon>
        <taxon>Viridiplantae</taxon>
        <taxon>Streptophyta</taxon>
        <taxon>Embryophyta</taxon>
        <taxon>Tracheophyta</taxon>
        <taxon>Spermatophyta</taxon>
        <taxon>Magnoliopsida</taxon>
        <taxon>eudicotyledons</taxon>
        <taxon>Gunneridae</taxon>
        <taxon>Pentapetalae</taxon>
        <taxon>asterids</taxon>
        <taxon>campanulids</taxon>
        <taxon>Asterales</taxon>
        <taxon>Asteraceae</taxon>
        <taxon>Asteroideae</taxon>
        <taxon>Heliantheae alliance</taxon>
        <taxon>Tageteae</taxon>
        <taxon>Tagetes</taxon>
    </lineage>
</organism>
<dbReference type="HAMAP" id="MF_00147_B">
    <property type="entry name" value="TIM_B"/>
    <property type="match status" value="1"/>
</dbReference>
<keyword evidence="11" id="KW-0413">Isomerase</keyword>
<dbReference type="FunFam" id="3.20.20.70:FF:000025">
    <property type="entry name" value="Triosephosphate isomerase"/>
    <property type="match status" value="1"/>
</dbReference>
<comment type="subunit">
    <text evidence="6">Homodimer.</text>
</comment>
<keyword evidence="14" id="KW-1185">Reference proteome</keyword>
<comment type="catalytic activity">
    <reaction evidence="1">
        <text>D-glyceraldehyde 3-phosphate = dihydroxyacetone phosphate</text>
        <dbReference type="Rhea" id="RHEA:18585"/>
        <dbReference type="ChEBI" id="CHEBI:57642"/>
        <dbReference type="ChEBI" id="CHEBI:59776"/>
        <dbReference type="EC" id="5.3.1.1"/>
    </reaction>
</comment>
<dbReference type="GO" id="GO:0005829">
    <property type="term" value="C:cytosol"/>
    <property type="evidence" value="ECO:0007669"/>
    <property type="project" value="TreeGrafter"/>
</dbReference>
<dbReference type="AlphaFoldDB" id="A0AAD8JNK6"/>
<dbReference type="SUPFAM" id="SSF51351">
    <property type="entry name" value="Triosephosphate isomerase (TIM)"/>
    <property type="match status" value="1"/>
</dbReference>
<dbReference type="Gene3D" id="3.20.20.70">
    <property type="entry name" value="Aldolase class I"/>
    <property type="match status" value="1"/>
</dbReference>
<evidence type="ECO:0000256" key="6">
    <source>
        <dbReference type="ARBA" id="ARBA00011738"/>
    </source>
</evidence>
<dbReference type="GO" id="GO:0046166">
    <property type="term" value="P:glyceraldehyde-3-phosphate biosynthetic process"/>
    <property type="evidence" value="ECO:0007669"/>
    <property type="project" value="TreeGrafter"/>
</dbReference>
<evidence type="ECO:0000256" key="3">
    <source>
        <dbReference type="ARBA" id="ARBA00004680"/>
    </source>
</evidence>
<gene>
    <name evidence="13" type="ORF">QVD17_42141</name>
</gene>
<name>A0AAD8JNK6_TARER</name>
<dbReference type="GO" id="GO:0019563">
    <property type="term" value="P:glycerol catabolic process"/>
    <property type="evidence" value="ECO:0007669"/>
    <property type="project" value="TreeGrafter"/>
</dbReference>
<dbReference type="CDD" id="cd00311">
    <property type="entry name" value="TIM"/>
    <property type="match status" value="1"/>
</dbReference>
<dbReference type="InterPro" id="IPR020861">
    <property type="entry name" value="Triosephosphate_isomerase_AS"/>
</dbReference>
<evidence type="ECO:0000313" key="13">
    <source>
        <dbReference type="EMBL" id="KAK1406648.1"/>
    </source>
</evidence>
<evidence type="ECO:0000256" key="7">
    <source>
        <dbReference type="ARBA" id="ARBA00011940"/>
    </source>
</evidence>
<evidence type="ECO:0000256" key="5">
    <source>
        <dbReference type="ARBA" id="ARBA00007422"/>
    </source>
</evidence>
<dbReference type="GO" id="GO:0006096">
    <property type="term" value="P:glycolytic process"/>
    <property type="evidence" value="ECO:0007669"/>
    <property type="project" value="UniProtKB-KW"/>
</dbReference>
<keyword evidence="9" id="KW-0963">Cytoplasm</keyword>
<evidence type="ECO:0000256" key="12">
    <source>
        <dbReference type="ARBA" id="ARBA00039870"/>
    </source>
</evidence>
<dbReference type="InterPro" id="IPR013785">
    <property type="entry name" value="Aldolase_TIM"/>
</dbReference>
<dbReference type="PANTHER" id="PTHR21139">
    <property type="entry name" value="TRIOSEPHOSPHATE ISOMERASE"/>
    <property type="match status" value="1"/>
</dbReference>
<accession>A0AAD8JNK6</accession>
<dbReference type="Proteomes" id="UP001229421">
    <property type="component" value="Unassembled WGS sequence"/>
</dbReference>
<protein>
    <recommendedName>
        <fullName evidence="12">Triosephosphate isomerase, cytosolic</fullName>
        <ecNumber evidence="7">5.3.1.1</ecNumber>
    </recommendedName>
</protein>
<dbReference type="InterPro" id="IPR000652">
    <property type="entry name" value="Triosephosphate_isomerase"/>
</dbReference>
<reference evidence="13" key="1">
    <citation type="journal article" date="2023" name="bioRxiv">
        <title>Improved chromosome-level genome assembly for marigold (Tagetes erecta).</title>
        <authorList>
            <person name="Jiang F."/>
            <person name="Yuan L."/>
            <person name="Wang S."/>
            <person name="Wang H."/>
            <person name="Xu D."/>
            <person name="Wang A."/>
            <person name="Fan W."/>
        </authorList>
    </citation>
    <scope>NUCLEOTIDE SEQUENCE</scope>
    <source>
        <strain evidence="13">WSJ</strain>
        <tissue evidence="13">Leaf</tissue>
    </source>
</reference>
<dbReference type="PANTHER" id="PTHR21139:SF34">
    <property type="entry name" value="TRIOSEPHOSPHATE ISOMERASE, CYTOSOLIC"/>
    <property type="match status" value="1"/>
</dbReference>
<evidence type="ECO:0000256" key="1">
    <source>
        <dbReference type="ARBA" id="ARBA00000474"/>
    </source>
</evidence>
<comment type="pathway">
    <text evidence="3">Carbohydrate degradation; glycolysis; D-glyceraldehyde 3-phosphate from glycerone phosphate: step 1/1.</text>
</comment>
<evidence type="ECO:0000256" key="4">
    <source>
        <dbReference type="ARBA" id="ARBA00004742"/>
    </source>
</evidence>
<dbReference type="InterPro" id="IPR022896">
    <property type="entry name" value="TrioseP_Isoase_bac/euk"/>
</dbReference>
<comment type="pathway">
    <text evidence="4">Carbohydrate biosynthesis; gluconeogenesis.</text>
</comment>